<evidence type="ECO:0000313" key="2">
    <source>
        <dbReference type="EMBL" id="JAO03685.1"/>
    </source>
</evidence>
<accession>A0A0S7EHC5</accession>
<keyword evidence="1" id="KW-0732">Signal</keyword>
<name>A0A0S7EHC5_9TELE</name>
<evidence type="ECO:0000256" key="1">
    <source>
        <dbReference type="SAM" id="SignalP"/>
    </source>
</evidence>
<feature type="signal peptide" evidence="1">
    <location>
        <begin position="1"/>
        <end position="20"/>
    </location>
</feature>
<feature type="chain" id="PRO_5006634868" evidence="1">
    <location>
        <begin position="21"/>
        <end position="133"/>
    </location>
</feature>
<dbReference type="AlphaFoldDB" id="A0A0S7EHC5"/>
<organism evidence="2">
    <name type="scientific">Poeciliopsis prolifica</name>
    <name type="common">blackstripe livebearer</name>
    <dbReference type="NCBI Taxonomy" id="188132"/>
    <lineage>
        <taxon>Eukaryota</taxon>
        <taxon>Metazoa</taxon>
        <taxon>Chordata</taxon>
        <taxon>Craniata</taxon>
        <taxon>Vertebrata</taxon>
        <taxon>Euteleostomi</taxon>
        <taxon>Actinopterygii</taxon>
        <taxon>Neopterygii</taxon>
        <taxon>Teleostei</taxon>
        <taxon>Neoteleostei</taxon>
        <taxon>Acanthomorphata</taxon>
        <taxon>Ovalentaria</taxon>
        <taxon>Atherinomorphae</taxon>
        <taxon>Cyprinodontiformes</taxon>
        <taxon>Poeciliidae</taxon>
        <taxon>Poeciliinae</taxon>
        <taxon>Poeciliopsis</taxon>
    </lineage>
</organism>
<sequence length="133" mass="14433">HVGHIGIGVVVAARIPIALAAPALVQRDEAVAGRQALHQVGKGLAIATDAVQEQQGKVLRIAPFGDMELQTREGQRIISALHDGLPDPCVWRPQTRPSCPFTSEALRPPRRAFRRPRVAKAQITTTSSRLGRR</sequence>
<dbReference type="EMBL" id="GBYX01478005">
    <property type="protein sequence ID" value="JAO03685.1"/>
    <property type="molecule type" value="Transcribed_RNA"/>
</dbReference>
<proteinExistence type="predicted"/>
<reference evidence="2" key="1">
    <citation type="submission" date="2014-12" db="EMBL/GenBank/DDBJ databases">
        <title>Parallel Evolution in Life History Adaptation Evident in the Tissue-Specific Poeciliopsis prolifica transcriptome.</title>
        <authorList>
            <person name="Jue N.K."/>
            <person name="Foley R.J."/>
            <person name="Obergfell C."/>
            <person name="Reznick D.N."/>
            <person name="O'Neill R.J."/>
            <person name="O'Neill M.J."/>
        </authorList>
    </citation>
    <scope>NUCLEOTIDE SEQUENCE</scope>
</reference>
<feature type="non-terminal residue" evidence="2">
    <location>
        <position position="1"/>
    </location>
</feature>
<gene>
    <name evidence="2" type="primary">PPUP9740</name>
</gene>
<protein>
    <submittedName>
        <fullName evidence="2">PPUP9740</fullName>
    </submittedName>
</protein>